<reference evidence="8" key="1">
    <citation type="submission" date="2023-02" db="EMBL/GenBank/DDBJ databases">
        <title>Detection, antimicrobial susceptibility and genomic characterization of NDM-producing species of Morganellaceae, Yersiniaceae, and Enterobacteriaceae other than Klebsiella.</title>
        <authorList>
            <person name="Camargo C.H."/>
            <person name="Sacchi C.T."/>
            <person name="Campos K.R."/>
        </authorList>
    </citation>
    <scope>NUCLEOTIDE SEQUENCE</scope>
    <source>
        <strain evidence="8">1189_21</strain>
    </source>
</reference>
<dbReference type="InterPro" id="IPR012910">
    <property type="entry name" value="Plug_dom"/>
</dbReference>
<dbReference type="Gene3D" id="2.170.130.10">
    <property type="entry name" value="TonB-dependent receptor, plug domain"/>
    <property type="match status" value="1"/>
</dbReference>
<feature type="signal peptide" evidence="6">
    <location>
        <begin position="1"/>
        <end position="28"/>
    </location>
</feature>
<dbReference type="InterPro" id="IPR039426">
    <property type="entry name" value="TonB-dep_rcpt-like"/>
</dbReference>
<dbReference type="EMBL" id="JAPKIY010000003">
    <property type="protein sequence ID" value="MDS0896757.1"/>
    <property type="molecule type" value="Genomic_DNA"/>
</dbReference>
<proteinExistence type="inferred from homology"/>
<keyword evidence="5" id="KW-0472">Membrane</keyword>
<name>A0AAE4JQJ9_MORMO</name>
<dbReference type="Proteomes" id="UP001182247">
    <property type="component" value="Unassembled WGS sequence"/>
</dbReference>
<comment type="subcellular location">
    <subcellularLocation>
        <location evidence="5">Cell outer membrane</location>
        <topology evidence="5">Multi-pass membrane protein</topology>
    </subcellularLocation>
</comment>
<sequence length="145" mass="15518">MRRLLSSYPVVITSVFSASLLSAPSVSAEPDDVVYVTAADDVHYEPHGYGALRQSSATKGSAALAETPQFVSVIRRDQLDTLPGESLSKALRYSAGVTSEKYGAFGNGIDFSKMRGFDADYYLDGLRVAGNSGIWGAQVDSWLLS</sequence>
<keyword evidence="5" id="KW-0812">Transmembrane</keyword>
<evidence type="ECO:0000256" key="2">
    <source>
        <dbReference type="ARBA" id="ARBA00022729"/>
    </source>
</evidence>
<dbReference type="GO" id="GO:0009279">
    <property type="term" value="C:cell outer membrane"/>
    <property type="evidence" value="ECO:0007669"/>
    <property type="project" value="UniProtKB-SubCell"/>
</dbReference>
<dbReference type="InterPro" id="IPR037066">
    <property type="entry name" value="Plug_dom_sf"/>
</dbReference>
<dbReference type="PANTHER" id="PTHR32552">
    <property type="entry name" value="FERRICHROME IRON RECEPTOR-RELATED"/>
    <property type="match status" value="1"/>
</dbReference>
<dbReference type="GO" id="GO:0015344">
    <property type="term" value="F:siderophore uptake transmembrane transporter activity"/>
    <property type="evidence" value="ECO:0007669"/>
    <property type="project" value="TreeGrafter"/>
</dbReference>
<evidence type="ECO:0000256" key="4">
    <source>
        <dbReference type="ARBA" id="ARBA00023065"/>
    </source>
</evidence>
<keyword evidence="1" id="KW-0410">Iron transport</keyword>
<evidence type="ECO:0000256" key="3">
    <source>
        <dbReference type="ARBA" id="ARBA00023004"/>
    </source>
</evidence>
<evidence type="ECO:0000313" key="9">
    <source>
        <dbReference type="Proteomes" id="UP001182247"/>
    </source>
</evidence>
<evidence type="ECO:0000256" key="5">
    <source>
        <dbReference type="PROSITE-ProRule" id="PRU01360"/>
    </source>
</evidence>
<dbReference type="AlphaFoldDB" id="A0AAE4JQJ9"/>
<feature type="chain" id="PRO_5042262181" evidence="6">
    <location>
        <begin position="29"/>
        <end position="145"/>
    </location>
</feature>
<keyword evidence="2 6" id="KW-0732">Signal</keyword>
<keyword evidence="5" id="KW-0998">Cell outer membrane</keyword>
<keyword evidence="5" id="KW-0813">Transport</keyword>
<comment type="caution">
    <text evidence="8">The sequence shown here is derived from an EMBL/GenBank/DDBJ whole genome shotgun (WGS) entry which is preliminary data.</text>
</comment>
<protein>
    <submittedName>
        <fullName evidence="8">TonB-dependent receptor plug domain-containing protein</fullName>
    </submittedName>
</protein>
<accession>A0AAE4JQJ9</accession>
<keyword evidence="5" id="KW-1134">Transmembrane beta strand</keyword>
<comment type="similarity">
    <text evidence="5">Belongs to the TonB-dependent receptor family.</text>
</comment>
<evidence type="ECO:0000313" key="8">
    <source>
        <dbReference type="EMBL" id="MDS0896757.1"/>
    </source>
</evidence>
<dbReference type="RefSeq" id="WP_036422889.1">
    <property type="nucleotide sequence ID" value="NZ_CAXOML010000001.1"/>
</dbReference>
<organism evidence="8 9">
    <name type="scientific">Morganella morganii</name>
    <name type="common">Proteus morganii</name>
    <dbReference type="NCBI Taxonomy" id="582"/>
    <lineage>
        <taxon>Bacteria</taxon>
        <taxon>Pseudomonadati</taxon>
        <taxon>Pseudomonadota</taxon>
        <taxon>Gammaproteobacteria</taxon>
        <taxon>Enterobacterales</taxon>
        <taxon>Morganellaceae</taxon>
        <taxon>Morganella</taxon>
    </lineage>
</organism>
<keyword evidence="3" id="KW-0408">Iron</keyword>
<evidence type="ECO:0000256" key="1">
    <source>
        <dbReference type="ARBA" id="ARBA00022496"/>
    </source>
</evidence>
<keyword evidence="4" id="KW-0406">Ion transport</keyword>
<dbReference type="Pfam" id="PF07715">
    <property type="entry name" value="Plug"/>
    <property type="match status" value="1"/>
</dbReference>
<feature type="domain" description="TonB-dependent receptor plug" evidence="7">
    <location>
        <begin position="64"/>
        <end position="130"/>
    </location>
</feature>
<dbReference type="PANTHER" id="PTHR32552:SF68">
    <property type="entry name" value="FERRICHROME OUTER MEMBRANE TRANSPORTER_PHAGE RECEPTOR"/>
    <property type="match status" value="1"/>
</dbReference>
<evidence type="ECO:0000256" key="6">
    <source>
        <dbReference type="SAM" id="SignalP"/>
    </source>
</evidence>
<dbReference type="SUPFAM" id="SSF56935">
    <property type="entry name" value="Porins"/>
    <property type="match status" value="1"/>
</dbReference>
<dbReference type="PROSITE" id="PS52016">
    <property type="entry name" value="TONB_DEPENDENT_REC_3"/>
    <property type="match status" value="1"/>
</dbReference>
<evidence type="ECO:0000259" key="7">
    <source>
        <dbReference type="Pfam" id="PF07715"/>
    </source>
</evidence>
<gene>
    <name evidence="8" type="ORF">OSC06_02150</name>
</gene>
<keyword evidence="8" id="KW-0675">Receptor</keyword>